<keyword evidence="8" id="KW-1185">Reference proteome</keyword>
<accession>A0A2T0YIS4</accession>
<dbReference type="SUPFAM" id="SSF51556">
    <property type="entry name" value="Metallo-dependent hydrolases"/>
    <property type="match status" value="1"/>
</dbReference>
<proteinExistence type="inferred from homology"/>
<evidence type="ECO:0000313" key="7">
    <source>
        <dbReference type="EMBL" id="PRZ14948.1"/>
    </source>
</evidence>
<reference evidence="7 8" key="1">
    <citation type="submission" date="2018-03" db="EMBL/GenBank/DDBJ databases">
        <title>Comparative analysis of microorganisms from saline springs in Andes Mountain Range, Colombia.</title>
        <authorList>
            <person name="Rubin E."/>
        </authorList>
    </citation>
    <scope>NUCLEOTIDE SEQUENCE [LARGE SCALE GENOMIC DNA]</scope>
    <source>
        <strain evidence="7 8">CG 35</strain>
    </source>
</reference>
<dbReference type="Proteomes" id="UP000238217">
    <property type="component" value="Unassembled WGS sequence"/>
</dbReference>
<organism evidence="7 8">
    <name type="scientific">Nesterenkonia sandarakina</name>
    <dbReference type="NCBI Taxonomy" id="272918"/>
    <lineage>
        <taxon>Bacteria</taxon>
        <taxon>Bacillati</taxon>
        <taxon>Actinomycetota</taxon>
        <taxon>Actinomycetes</taxon>
        <taxon>Micrococcales</taxon>
        <taxon>Micrococcaceae</taxon>
        <taxon>Nesterenkonia</taxon>
    </lineage>
</organism>
<dbReference type="Pfam" id="PF01979">
    <property type="entry name" value="Amidohydro_1"/>
    <property type="match status" value="1"/>
</dbReference>
<dbReference type="SUPFAM" id="SSF51338">
    <property type="entry name" value="Composite domain of metallo-dependent hydrolases"/>
    <property type="match status" value="1"/>
</dbReference>
<evidence type="ECO:0000259" key="6">
    <source>
        <dbReference type="Pfam" id="PF13382"/>
    </source>
</evidence>
<evidence type="ECO:0000256" key="4">
    <source>
        <dbReference type="ARBA" id="ARBA00047720"/>
    </source>
</evidence>
<evidence type="ECO:0000256" key="2">
    <source>
        <dbReference type="ARBA" id="ARBA00012782"/>
    </source>
</evidence>
<evidence type="ECO:0000313" key="8">
    <source>
        <dbReference type="Proteomes" id="UP000238217"/>
    </source>
</evidence>
<evidence type="ECO:0000256" key="1">
    <source>
        <dbReference type="ARBA" id="ARBA00006773"/>
    </source>
</evidence>
<evidence type="ECO:0000256" key="3">
    <source>
        <dbReference type="ARBA" id="ARBA00022801"/>
    </source>
</evidence>
<sequence length="597" mass="64059">MSEKEFLYPSSEELAVLREVAVGRRTPDLIIRGGLVLSPGTKEWLQCDVVIAGRHIAALTPWEHFSTAGQELSAHGQHVVPTYIDAHLHIEYTNLTPGELARLSLARGTGTVLTDPNGAANVWGTAGMDFLLHTDTPLRIFQQVSPTTPASHLLERGGAVISEEEVHGRLHQGSTLTLGEGNPFDYGAVSTARFRAALAAGRRITGHTAAQTHESLWGYLAAGVSDDHNSSTLAEVLERTRLGAMITVMASSLADNTTKIFADIEGLEPALENLCFCADDKHVLDLSQEGHIDHHLRQAMDAGIDPLMAYRMATMHPAHYYRLDQILGVVAPSRVADLQIIPDLREALPSVVLAGGVVVACDGSALFENSDELPAWTADTIRLPESLDPEMFVLSAPTPEGQVRVRAMEMYNGYFKQAFTAELPVQHGHVQADPAQDVLKIAVVDRHHGTADTGIGFVRGFGLTHGALAISMNCPNMNIAVVGVDDESMLLAVDTLRTMGGGYVAVAHGKVITTVPLPVGGMMSAVSFEETAERLERAHHAAAGLGCPMASPFIILSFVGLYVVPDYGITEWGLIDTPAQEFIDVLLPGPSESCVHD</sequence>
<feature type="domain" description="Adenine deaminase C-terminal" evidence="6">
    <location>
        <begin position="417"/>
        <end position="578"/>
    </location>
</feature>
<feature type="domain" description="Amidohydrolase-related" evidence="5">
    <location>
        <begin position="79"/>
        <end position="357"/>
    </location>
</feature>
<dbReference type="PANTHER" id="PTHR11113:SF2">
    <property type="entry name" value="ADENINE DEAMINASE"/>
    <property type="match status" value="1"/>
</dbReference>
<dbReference type="InterPro" id="IPR006680">
    <property type="entry name" value="Amidohydro-rel"/>
</dbReference>
<dbReference type="InterPro" id="IPR032466">
    <property type="entry name" value="Metal_Hydrolase"/>
</dbReference>
<dbReference type="GO" id="GO:0000034">
    <property type="term" value="F:adenine deaminase activity"/>
    <property type="evidence" value="ECO:0007669"/>
    <property type="project" value="UniProtKB-EC"/>
</dbReference>
<keyword evidence="3" id="KW-0378">Hydrolase</keyword>
<dbReference type="Gene3D" id="2.30.40.10">
    <property type="entry name" value="Urease, subunit C, domain 1"/>
    <property type="match status" value="1"/>
</dbReference>
<name>A0A2T0YIS4_9MICC</name>
<dbReference type="Pfam" id="PF13382">
    <property type="entry name" value="Adenine_deam_C"/>
    <property type="match status" value="1"/>
</dbReference>
<dbReference type="InterPro" id="IPR026912">
    <property type="entry name" value="Adenine_deam_C"/>
</dbReference>
<gene>
    <name evidence="7" type="ORF">BCL67_11047</name>
</gene>
<comment type="caution">
    <text evidence="7">The sequence shown here is derived from an EMBL/GenBank/DDBJ whole genome shotgun (WGS) entry which is preliminary data.</text>
</comment>
<dbReference type="OrthoDB" id="9763537at2"/>
<dbReference type="EC" id="3.5.4.2" evidence="2"/>
<protein>
    <recommendedName>
        <fullName evidence="2">adenine deaminase</fullName>
        <ecNumber evidence="2">3.5.4.2</ecNumber>
    </recommendedName>
</protein>
<dbReference type="InterPro" id="IPR011059">
    <property type="entry name" value="Metal-dep_hydrolase_composite"/>
</dbReference>
<dbReference type="PANTHER" id="PTHR11113">
    <property type="entry name" value="N-ACETYLGLUCOSAMINE-6-PHOSPHATE DEACETYLASE"/>
    <property type="match status" value="1"/>
</dbReference>
<evidence type="ECO:0000259" key="5">
    <source>
        <dbReference type="Pfam" id="PF01979"/>
    </source>
</evidence>
<comment type="similarity">
    <text evidence="1">Belongs to the metallo-dependent hydrolases superfamily. Adenine deaminase family.</text>
</comment>
<dbReference type="EMBL" id="PVTY01000010">
    <property type="protein sequence ID" value="PRZ14948.1"/>
    <property type="molecule type" value="Genomic_DNA"/>
</dbReference>
<dbReference type="Gene3D" id="3.20.20.140">
    <property type="entry name" value="Metal-dependent hydrolases"/>
    <property type="match status" value="1"/>
</dbReference>
<comment type="catalytic activity">
    <reaction evidence="4">
        <text>adenine + H2O + H(+) = hypoxanthine + NH4(+)</text>
        <dbReference type="Rhea" id="RHEA:23688"/>
        <dbReference type="ChEBI" id="CHEBI:15377"/>
        <dbReference type="ChEBI" id="CHEBI:15378"/>
        <dbReference type="ChEBI" id="CHEBI:16708"/>
        <dbReference type="ChEBI" id="CHEBI:17368"/>
        <dbReference type="ChEBI" id="CHEBI:28938"/>
        <dbReference type="EC" id="3.5.4.2"/>
    </reaction>
</comment>
<dbReference type="AlphaFoldDB" id="A0A2T0YIS4"/>